<sequence>MSVLSDLKKTLEPLLIPIETGVFSNNAPSSYIVVVPMYDTFELHADNEPSIDVQEARISLFSKGSYTTAKNAIVRALLSADFTITARGYVGYETETGYHHYNVDVAKFYEMEEN</sequence>
<evidence type="ECO:0000313" key="1">
    <source>
        <dbReference type="EMBL" id="TDT71530.1"/>
    </source>
</evidence>
<evidence type="ECO:0000313" key="2">
    <source>
        <dbReference type="Proteomes" id="UP000294678"/>
    </source>
</evidence>
<comment type="caution">
    <text evidence="1">The sequence shown here is derived from an EMBL/GenBank/DDBJ whole genome shotgun (WGS) entry which is preliminary data.</text>
</comment>
<accession>A0AA46DZC6</accession>
<gene>
    <name evidence="1" type="ORF">EV215_0907</name>
</gene>
<protein>
    <submittedName>
        <fullName evidence="1">Uncharacterized protein</fullName>
    </submittedName>
</protein>
<dbReference type="RefSeq" id="WP_134112794.1">
    <property type="nucleotide sequence ID" value="NZ_SOBG01000003.1"/>
</dbReference>
<dbReference type="EMBL" id="SOBG01000003">
    <property type="protein sequence ID" value="TDT71530.1"/>
    <property type="molecule type" value="Genomic_DNA"/>
</dbReference>
<dbReference type="AlphaFoldDB" id="A0AA46DZC6"/>
<dbReference type="Proteomes" id="UP000294678">
    <property type="component" value="Unassembled WGS sequence"/>
</dbReference>
<keyword evidence="2" id="KW-1185">Reference proteome</keyword>
<reference evidence="1 2" key="1">
    <citation type="submission" date="2019-03" db="EMBL/GenBank/DDBJ databases">
        <title>Genomic Encyclopedia of Type Strains, Phase IV (KMG-IV): sequencing the most valuable type-strain genomes for metagenomic binning, comparative biology and taxonomic classification.</title>
        <authorList>
            <person name="Goeker M."/>
        </authorList>
    </citation>
    <scope>NUCLEOTIDE SEQUENCE [LARGE SCALE GENOMIC DNA]</scope>
    <source>
        <strain evidence="1 2">DSM 100055</strain>
    </source>
</reference>
<proteinExistence type="predicted"/>
<organism evidence="1 2">
    <name type="scientific">Hypnocyclicus thermotrophus</name>
    <dbReference type="NCBI Taxonomy" id="1627895"/>
    <lineage>
        <taxon>Bacteria</taxon>
        <taxon>Fusobacteriati</taxon>
        <taxon>Fusobacteriota</taxon>
        <taxon>Fusobacteriia</taxon>
        <taxon>Fusobacteriales</taxon>
        <taxon>Fusobacteriaceae</taxon>
        <taxon>Hypnocyclicus</taxon>
    </lineage>
</organism>
<name>A0AA46DZC6_9FUSO</name>